<keyword evidence="1" id="KW-0614">Plasmid</keyword>
<evidence type="ECO:0000313" key="1">
    <source>
        <dbReference type="EMBL" id="QTX14936.1"/>
    </source>
</evidence>
<sequence>MFFSCPSPADWPQLPWLSANLTIKYAQLPLGGVELRLLINNDAGLAVGSALAGGRSHEARTESQSCLA</sequence>
<reference evidence="1" key="1">
    <citation type="submission" date="2020-01" db="EMBL/GenBank/DDBJ databases">
        <authorList>
            <person name="Qin S."/>
        </authorList>
    </citation>
    <scope>NUCLEOTIDE SEQUENCE</scope>
    <source>
        <strain evidence="1">CVir17-16-YZ6g</strain>
        <plasmid evidence="1">p17-15-vir-like</plasmid>
    </source>
</reference>
<proteinExistence type="predicted"/>
<name>A0A8B0SUN5_KLEPN</name>
<dbReference type="AlphaFoldDB" id="A0A8B0SUN5"/>
<organism evidence="1">
    <name type="scientific">Klebsiella pneumoniae</name>
    <dbReference type="NCBI Taxonomy" id="573"/>
    <lineage>
        <taxon>Bacteria</taxon>
        <taxon>Pseudomonadati</taxon>
        <taxon>Pseudomonadota</taxon>
        <taxon>Gammaproteobacteria</taxon>
        <taxon>Enterobacterales</taxon>
        <taxon>Enterobacteriaceae</taxon>
        <taxon>Klebsiella/Raoultella group</taxon>
        <taxon>Klebsiella</taxon>
        <taxon>Klebsiella pneumoniae complex</taxon>
    </lineage>
</organism>
<protein>
    <submittedName>
        <fullName evidence="1">Uncharacterized protein</fullName>
    </submittedName>
</protein>
<accession>A0A8B0SUN5</accession>
<geneLocation type="plasmid" evidence="1">
    <name>p17-15-vir-like</name>
</geneLocation>
<dbReference type="EMBL" id="MN956836">
    <property type="protein sequence ID" value="QTX14936.1"/>
    <property type="molecule type" value="Genomic_DNA"/>
</dbReference>